<keyword evidence="2" id="KW-1185">Reference proteome</keyword>
<evidence type="ECO:0000313" key="2">
    <source>
        <dbReference type="Proteomes" id="UP001165065"/>
    </source>
</evidence>
<sequence length="77" mass="8594">MPRRCGDCRNIDVPLRLPLRPLCKPGDDWVDDWVMEVERGGLDSVASVGEGEDVAPFMVLVDLDELLLDAADLERLD</sequence>
<dbReference type="EMBL" id="BRYA01000504">
    <property type="protein sequence ID" value="GMI20059.1"/>
    <property type="molecule type" value="Genomic_DNA"/>
</dbReference>
<accession>A0A9W7L1P1</accession>
<dbReference type="AlphaFoldDB" id="A0A9W7L1P1"/>
<evidence type="ECO:0000313" key="1">
    <source>
        <dbReference type="EMBL" id="GMI20059.1"/>
    </source>
</evidence>
<dbReference type="Proteomes" id="UP001165065">
    <property type="component" value="Unassembled WGS sequence"/>
</dbReference>
<protein>
    <submittedName>
        <fullName evidence="1">Uncharacterized protein</fullName>
    </submittedName>
</protein>
<proteinExistence type="predicted"/>
<comment type="caution">
    <text evidence="1">The sequence shown here is derived from an EMBL/GenBank/DDBJ whole genome shotgun (WGS) entry which is preliminary data.</text>
</comment>
<organism evidence="1 2">
    <name type="scientific">Triparma columacea</name>
    <dbReference type="NCBI Taxonomy" id="722753"/>
    <lineage>
        <taxon>Eukaryota</taxon>
        <taxon>Sar</taxon>
        <taxon>Stramenopiles</taxon>
        <taxon>Ochrophyta</taxon>
        <taxon>Bolidophyceae</taxon>
        <taxon>Parmales</taxon>
        <taxon>Triparmaceae</taxon>
        <taxon>Triparma</taxon>
    </lineage>
</organism>
<name>A0A9W7L1P1_9STRA</name>
<reference evidence="2" key="1">
    <citation type="journal article" date="2023" name="Commun. Biol.">
        <title>Genome analysis of Parmales, the sister group of diatoms, reveals the evolutionary specialization of diatoms from phago-mixotrophs to photoautotrophs.</title>
        <authorList>
            <person name="Ban H."/>
            <person name="Sato S."/>
            <person name="Yoshikawa S."/>
            <person name="Yamada K."/>
            <person name="Nakamura Y."/>
            <person name="Ichinomiya M."/>
            <person name="Sato N."/>
            <person name="Blanc-Mathieu R."/>
            <person name="Endo H."/>
            <person name="Kuwata A."/>
            <person name="Ogata H."/>
        </authorList>
    </citation>
    <scope>NUCLEOTIDE SEQUENCE [LARGE SCALE GENOMIC DNA]</scope>
</reference>
<gene>
    <name evidence="1" type="ORF">TrCOL_g10176</name>
</gene>